<keyword evidence="3" id="KW-1185">Reference proteome</keyword>
<sequence length="794" mass="86001">MTTARILLFSTLAAATATAIYYGPALLPERELTTGTIAAPPAVDEKGNRLSLVPPSPTVRRGDRRPADLSQALPPAVPAADTETATEATTPDMSGEAAAEPELQGAEPVIKAQLQSQPPVPAQTQPTAPAAPAASAPPKPTVDEGALRYFARLGDTVRLQAEIARLRTLYPDWEPPADPLAVPQNVDTQLEAMWALYGQTRYAEVRKAITERQAREPGWQPPENLLSMLALGEARQRLVNASNLQQFPTVIDVAAETPQLLVCSEIDILWRLAEAFAKTDRQQRSLDAYTYILSSCTEGPDRLATLQKAASLLPRPMVEQLLTQEKTDPSGKGEFEPVKDDLARQFVAAAGEDPKLTVPPAYLTRLERVSEVGGKASDALLLGWYYVRRNGAEQAETWFRRARTAEDSAAASQGLALTLIARNNPGEAEATLYPWRDTSDDTRATYLAAASNLLALDPPIVIAADVLQRMAQEAMRSRNADVAQQFGWYARAFEQPQLALQWFSTSLTWKPDTEASAYGLAITANQLGMTNDVARIQRQWAGRSPRIAMLGEEEDPNQPQRMAQAGTVADEPVRETSRSPARQPARTVSAQTSAEPAAPVRQRTARAVPANRGAAPTSGRGCSTFGDASGLSAGEALRRGWCLMELNRPLEAVHHFDAAIRTGDTRIRSEAAYGQSLAYLRQGLTDKASVAATRGPMDAQKATELQIALLSNRALVAFDQKRFSEALILLDRRAQLAPERIDLMVLRGYALLGLNRYGQAIRTFETLAATGDQEAIRGLANARAATPSAIATRN</sequence>
<reference evidence="2" key="1">
    <citation type="submission" date="2020-03" db="EMBL/GenBank/DDBJ databases">
        <title>Ferranicluibacter endophyticum gen. nov., sp. nov., a new genus isolated from Rubus ulmifolius Schott. stem.</title>
        <authorList>
            <person name="Roca-Couso R."/>
            <person name="Flores-Felix J.D."/>
            <person name="Igual J.M."/>
            <person name="Rivas R."/>
        </authorList>
    </citation>
    <scope>NUCLEOTIDE SEQUENCE</scope>
    <source>
        <strain evidence="2">CRRU44</strain>
    </source>
</reference>
<dbReference type="PANTHER" id="PTHR48125">
    <property type="entry name" value="LP07818P1"/>
    <property type="match status" value="1"/>
</dbReference>
<gene>
    <name evidence="2" type="ORF">G8E10_08920</name>
</gene>
<feature type="region of interest" description="Disordered" evidence="1">
    <location>
        <begin position="39"/>
        <end position="102"/>
    </location>
</feature>
<evidence type="ECO:0000313" key="3">
    <source>
        <dbReference type="Proteomes" id="UP001155840"/>
    </source>
</evidence>
<name>A0AA43ZDJ8_9HYPH</name>
<accession>A0AA43ZDJ8</accession>
<dbReference type="PANTHER" id="PTHR48125:SF10">
    <property type="entry name" value="OS12G0136300 PROTEIN"/>
    <property type="match status" value="1"/>
</dbReference>
<dbReference type="Gene3D" id="1.25.40.10">
    <property type="entry name" value="Tetratricopeptide repeat domain"/>
    <property type="match status" value="2"/>
</dbReference>
<feature type="compositionally biased region" description="Low complexity" evidence="1">
    <location>
        <begin position="78"/>
        <end position="92"/>
    </location>
</feature>
<proteinExistence type="predicted"/>
<dbReference type="AlphaFoldDB" id="A0AA43ZDJ8"/>
<evidence type="ECO:0000256" key="1">
    <source>
        <dbReference type="SAM" id="MobiDB-lite"/>
    </source>
</evidence>
<dbReference type="SUPFAM" id="SSF48452">
    <property type="entry name" value="TPR-like"/>
    <property type="match status" value="1"/>
</dbReference>
<dbReference type="InterPro" id="IPR011990">
    <property type="entry name" value="TPR-like_helical_dom_sf"/>
</dbReference>
<organism evidence="2 3">
    <name type="scientific">Ferranicluibacter rubi</name>
    <dbReference type="NCBI Taxonomy" id="2715133"/>
    <lineage>
        <taxon>Bacteria</taxon>
        <taxon>Pseudomonadati</taxon>
        <taxon>Pseudomonadota</taxon>
        <taxon>Alphaproteobacteria</taxon>
        <taxon>Hyphomicrobiales</taxon>
        <taxon>Rhizobiaceae</taxon>
        <taxon>Ferranicluibacter</taxon>
    </lineage>
</organism>
<feature type="region of interest" description="Disordered" evidence="1">
    <location>
        <begin position="551"/>
        <end position="626"/>
    </location>
</feature>
<dbReference type="EMBL" id="JAANCM010000003">
    <property type="protein sequence ID" value="NHT75867.1"/>
    <property type="molecule type" value="Genomic_DNA"/>
</dbReference>
<dbReference type="Proteomes" id="UP001155840">
    <property type="component" value="Unassembled WGS sequence"/>
</dbReference>
<protein>
    <submittedName>
        <fullName evidence="2">Tetratricopeptide repeat protein</fullName>
    </submittedName>
</protein>
<comment type="caution">
    <text evidence="2">The sequence shown here is derived from an EMBL/GenBank/DDBJ whole genome shotgun (WGS) entry which is preliminary data.</text>
</comment>
<feature type="compositionally biased region" description="Low complexity" evidence="1">
    <location>
        <begin position="122"/>
        <end position="134"/>
    </location>
</feature>
<dbReference type="RefSeq" id="WP_110807789.1">
    <property type="nucleotide sequence ID" value="NZ_JAANCM010000003.1"/>
</dbReference>
<feature type="region of interest" description="Disordered" evidence="1">
    <location>
        <begin position="114"/>
        <end position="140"/>
    </location>
</feature>
<evidence type="ECO:0000313" key="2">
    <source>
        <dbReference type="EMBL" id="NHT75867.1"/>
    </source>
</evidence>